<feature type="domain" description="Bacterial surface antigen (D15)" evidence="3">
    <location>
        <begin position="210"/>
        <end position="427"/>
    </location>
</feature>
<dbReference type="InterPro" id="IPR000184">
    <property type="entry name" value="Bac_surfAg_D15"/>
</dbReference>
<dbReference type="Pfam" id="PF01103">
    <property type="entry name" value="Omp85"/>
    <property type="match status" value="1"/>
</dbReference>
<comment type="subcellular location">
    <subcellularLocation>
        <location evidence="1">Membrane</location>
    </subcellularLocation>
</comment>
<evidence type="ECO:0000313" key="4">
    <source>
        <dbReference type="EMBL" id="SFZ97580.1"/>
    </source>
</evidence>
<dbReference type="Gene3D" id="2.40.160.50">
    <property type="entry name" value="membrane protein fhac: a member of the omp85/tpsb transporter family"/>
    <property type="match status" value="1"/>
</dbReference>
<dbReference type="GO" id="GO:0019867">
    <property type="term" value="C:outer membrane"/>
    <property type="evidence" value="ECO:0007669"/>
    <property type="project" value="InterPro"/>
</dbReference>
<reference evidence="4" key="1">
    <citation type="submission" date="2016-10" db="EMBL/GenBank/DDBJ databases">
        <authorList>
            <person name="de Groot N.N."/>
        </authorList>
    </citation>
    <scope>NUCLEOTIDE SEQUENCE</scope>
</reference>
<evidence type="ECO:0000256" key="1">
    <source>
        <dbReference type="ARBA" id="ARBA00004370"/>
    </source>
</evidence>
<protein>
    <recommendedName>
        <fullName evidence="3">Bacterial surface antigen (D15) domain-containing protein</fullName>
    </recommendedName>
</protein>
<gene>
    <name evidence="4" type="ORF">MNB_SV-5-544</name>
</gene>
<dbReference type="AlphaFoldDB" id="A0A1W1EC17"/>
<dbReference type="EMBL" id="FPKX01000008">
    <property type="protein sequence ID" value="SFZ97580.1"/>
    <property type="molecule type" value="Genomic_DNA"/>
</dbReference>
<keyword evidence="2" id="KW-0472">Membrane</keyword>
<proteinExistence type="predicted"/>
<evidence type="ECO:0000256" key="2">
    <source>
        <dbReference type="ARBA" id="ARBA00023136"/>
    </source>
</evidence>
<organism evidence="4">
    <name type="scientific">hydrothermal vent metagenome</name>
    <dbReference type="NCBI Taxonomy" id="652676"/>
    <lineage>
        <taxon>unclassified sequences</taxon>
        <taxon>metagenomes</taxon>
        <taxon>ecological metagenomes</taxon>
    </lineage>
</organism>
<evidence type="ECO:0000259" key="3">
    <source>
        <dbReference type="Pfam" id="PF01103"/>
    </source>
</evidence>
<sequence>MTYSKKKKQILLTCFSTVFLLANTLHAEEKNFLETSSEDINTSNIKDMIIIPYVFSAESTGFVGGFGVIKQGLLQPQTTLVAVVSYGVEQDIMINGKEDTANFSGGFIAFENYKLPFTNRFFFSLIGLKSYFPNARHFLDGSNSSNKNDTFVTPGASDFLFTTFRYVLPIGEGLDNPEGIYNLKNGFAMGREGYGGGVPFTTGRTSLGIKTFYEHDEFENNIKIKNHLTKWDTNGLRYFVQHDNTDYENNPSRGYHFMLQYSKDYGKGDSLNSWDFLEFKYNHYINLPTFSWTQQNVLALSAWTGYSFSWENAENTTTGLNGHRPPPWEGARLGGFNRMRGYENNRFSDKAVFYATAEYRAILDWNPLRKNEYMPVPVDWFQVVAFAEAGRVHDTYDFELLKDMKYDVGLSLRAMAAEVPVRFDIAYGSEGVNFWLMAYQPFDF</sequence>
<name>A0A1W1EC17_9ZZZZ</name>
<accession>A0A1W1EC17</accession>